<name>A0A9Q1Q6P9_9CARY</name>
<proteinExistence type="predicted"/>
<accession>A0A9Q1Q6P9</accession>
<gene>
    <name evidence="2" type="ORF">Cgig2_022719</name>
</gene>
<evidence type="ECO:0000256" key="1">
    <source>
        <dbReference type="SAM" id="MobiDB-lite"/>
    </source>
</evidence>
<evidence type="ECO:0000313" key="2">
    <source>
        <dbReference type="EMBL" id="KAJ8430261.1"/>
    </source>
</evidence>
<dbReference type="PANTHER" id="PTHR33240">
    <property type="entry name" value="OS08G0508500 PROTEIN"/>
    <property type="match status" value="1"/>
</dbReference>
<keyword evidence="3" id="KW-1185">Reference proteome</keyword>
<dbReference type="Proteomes" id="UP001153076">
    <property type="component" value="Unassembled WGS sequence"/>
</dbReference>
<dbReference type="AlphaFoldDB" id="A0A9Q1Q6P9"/>
<dbReference type="OrthoDB" id="1752268at2759"/>
<organism evidence="2 3">
    <name type="scientific">Carnegiea gigantea</name>
    <dbReference type="NCBI Taxonomy" id="171969"/>
    <lineage>
        <taxon>Eukaryota</taxon>
        <taxon>Viridiplantae</taxon>
        <taxon>Streptophyta</taxon>
        <taxon>Embryophyta</taxon>
        <taxon>Tracheophyta</taxon>
        <taxon>Spermatophyta</taxon>
        <taxon>Magnoliopsida</taxon>
        <taxon>eudicotyledons</taxon>
        <taxon>Gunneridae</taxon>
        <taxon>Pentapetalae</taxon>
        <taxon>Caryophyllales</taxon>
        <taxon>Cactineae</taxon>
        <taxon>Cactaceae</taxon>
        <taxon>Cactoideae</taxon>
        <taxon>Echinocereeae</taxon>
        <taxon>Carnegiea</taxon>
    </lineage>
</organism>
<dbReference type="EMBL" id="JAKOGI010000814">
    <property type="protein sequence ID" value="KAJ8430261.1"/>
    <property type="molecule type" value="Genomic_DNA"/>
</dbReference>
<feature type="region of interest" description="Disordered" evidence="1">
    <location>
        <begin position="154"/>
        <end position="193"/>
    </location>
</feature>
<dbReference type="PANTHER" id="PTHR33240:SF17">
    <property type="entry name" value="EUKARYOTIC PEPTIDE CHAIN RELEASE FACTOR GTP-BINDING SUBUNIT-LIKE"/>
    <property type="match status" value="1"/>
</dbReference>
<protein>
    <submittedName>
        <fullName evidence="2">Uncharacterized protein</fullName>
    </submittedName>
</protein>
<evidence type="ECO:0000313" key="3">
    <source>
        <dbReference type="Proteomes" id="UP001153076"/>
    </source>
</evidence>
<comment type="caution">
    <text evidence="2">The sequence shown here is derived from an EMBL/GenBank/DDBJ whole genome shotgun (WGS) entry which is preliminary data.</text>
</comment>
<reference evidence="2" key="1">
    <citation type="submission" date="2022-04" db="EMBL/GenBank/DDBJ databases">
        <title>Carnegiea gigantea Genome sequencing and assembly v2.</title>
        <authorList>
            <person name="Copetti D."/>
            <person name="Sanderson M.J."/>
            <person name="Burquez A."/>
            <person name="Wojciechowski M.F."/>
        </authorList>
    </citation>
    <scope>NUCLEOTIDE SEQUENCE</scope>
    <source>
        <strain evidence="2">SGP5-SGP5p</strain>
        <tissue evidence="2">Aerial part</tissue>
    </source>
</reference>
<sequence length="310" mass="33812">MAARELKPLMGPTMTFGPEDMQPLQTPHNGALAIQLKVATAMVCRILVDTESSIAIITLECLKKLEYSDKDLEAVEALVIGFGEQPTYACPGGTKRLPVWVGDKDNSRTVETNSVVVDIPMAYNFELDDGKVAKLYRDQKMAGECYYTSLKSLGRKEEPPSGEASQTPKIGKKSTMEAMASTKEHRKPHQNPPLRCCPYPWTPHAQSAWKELFPSDERWSVDPGGVTTRGGRLLFLVGWKLEVLPLDSPMEGASTGPSSGSDLAELLEGVGFYSDFLTTTMGGIPTLAEGLGSELAMDTFNEYDTGLPEE</sequence>